<dbReference type="EMBL" id="BOQN01000023">
    <property type="protein sequence ID" value="GIM90101.1"/>
    <property type="molecule type" value="Genomic_DNA"/>
</dbReference>
<comment type="caution">
    <text evidence="2">The sequence shown here is derived from an EMBL/GenBank/DDBJ whole genome shotgun (WGS) entry which is preliminary data.</text>
</comment>
<accession>A0A919T9M7</accession>
<proteinExistence type="predicted"/>
<feature type="compositionally biased region" description="Pro residues" evidence="1">
    <location>
        <begin position="304"/>
        <end position="316"/>
    </location>
</feature>
<feature type="region of interest" description="Disordered" evidence="1">
    <location>
        <begin position="282"/>
        <end position="333"/>
    </location>
</feature>
<evidence type="ECO:0000256" key="1">
    <source>
        <dbReference type="SAM" id="MobiDB-lite"/>
    </source>
</evidence>
<dbReference type="SUPFAM" id="SSF53300">
    <property type="entry name" value="vWA-like"/>
    <property type="match status" value="1"/>
</dbReference>
<evidence type="ECO:0000313" key="3">
    <source>
        <dbReference type="Proteomes" id="UP000677082"/>
    </source>
</evidence>
<evidence type="ECO:0000313" key="2">
    <source>
        <dbReference type="EMBL" id="GIM90101.1"/>
    </source>
</evidence>
<name>A0A919T9M7_9ACTN</name>
<keyword evidence="3" id="KW-1185">Reference proteome</keyword>
<gene>
    <name evidence="2" type="ORF">Ato02nite_018940</name>
</gene>
<dbReference type="RefSeq" id="WP_213006049.1">
    <property type="nucleotide sequence ID" value="NZ_BOQN01000023.1"/>
</dbReference>
<dbReference type="InterPro" id="IPR036465">
    <property type="entry name" value="vWFA_dom_sf"/>
</dbReference>
<protein>
    <recommendedName>
        <fullName evidence="4">VWA domain containing CoxE-like protein</fullName>
    </recommendedName>
</protein>
<feature type="region of interest" description="Disordered" evidence="1">
    <location>
        <begin position="1"/>
        <end position="26"/>
    </location>
</feature>
<sequence>MAAETGHVQHPATPPDPTATAGSAVADPRWHRWSAAWTKQIAVLTGRTDVTVTVAPGLGHGAPACYIPSQHRVEVDATIIGDPEITDPARPGHKKDVPAPYGALVHEAAHAMHSRWTDPPGTAPILSHIAGMLEESRAELGHRRRRPRDRQWLRACVRTIVDPSSAPTDTAFNAAYAAGLLLARVDTGILKPADVRPLRAAATRVLGKRLLRKLRTLWREAHTVADDDAPAMIDLARRWCIALGIDPDAAPQIPAPGSGTGTGTGTSIAGAITAVLAAVVDLPPLPPGGEPGSGEPDDEDAASPPAPDPATLPPVPKFLGDGPQAEWTSRTPRPAELRAARVLAGALRRAQAREPIMMRHDAALPPGRLRARAAIAGEAQAAAGAVPTALPWQRTIRQQAPAPELKVAVLVDVSGSMRSFVDPLSSAAWILGTAAHKAGARSTTIAVGGRATVVIAPGQRPGTVSKLKADAQAECFDVAVGVAHNLLDLRTAGTARLLVVVSDGLFYRNGYDHAQRTIDWLTATGCKVLWLAPADQSTHTYTRVTTIEVKDPIDAIALIGKAATRALAGK</sequence>
<dbReference type="AlphaFoldDB" id="A0A919T9M7"/>
<evidence type="ECO:0008006" key="4">
    <source>
        <dbReference type="Google" id="ProtNLM"/>
    </source>
</evidence>
<reference evidence="2 3" key="1">
    <citation type="submission" date="2021-03" db="EMBL/GenBank/DDBJ databases">
        <title>Whole genome shotgun sequence of Actinoplanes toevensis NBRC 105298.</title>
        <authorList>
            <person name="Komaki H."/>
            <person name="Tamura T."/>
        </authorList>
    </citation>
    <scope>NUCLEOTIDE SEQUENCE [LARGE SCALE GENOMIC DNA]</scope>
    <source>
        <strain evidence="2 3">NBRC 105298</strain>
    </source>
</reference>
<dbReference type="Proteomes" id="UP000677082">
    <property type="component" value="Unassembled WGS sequence"/>
</dbReference>
<organism evidence="2 3">
    <name type="scientific">Paractinoplanes toevensis</name>
    <dbReference type="NCBI Taxonomy" id="571911"/>
    <lineage>
        <taxon>Bacteria</taxon>
        <taxon>Bacillati</taxon>
        <taxon>Actinomycetota</taxon>
        <taxon>Actinomycetes</taxon>
        <taxon>Micromonosporales</taxon>
        <taxon>Micromonosporaceae</taxon>
        <taxon>Paractinoplanes</taxon>
    </lineage>
</organism>